<evidence type="ECO:0000256" key="1">
    <source>
        <dbReference type="ARBA" id="ARBA00004196"/>
    </source>
</evidence>
<comment type="caution">
    <text evidence="5">The sequence shown here is derived from an EMBL/GenBank/DDBJ whole genome shotgun (WGS) entry which is preliminary data.</text>
</comment>
<protein>
    <submittedName>
        <fullName evidence="5">Six-hairpin glycosidase</fullName>
    </submittedName>
</protein>
<dbReference type="KEGG" id="bdh:GV66_00725"/>
<comment type="subcellular location">
    <subcellularLocation>
        <location evidence="1">Cell envelope</location>
    </subcellularLocation>
</comment>
<accession>A0AAX2R8Q0</accession>
<dbReference type="GO" id="GO:0030313">
    <property type="term" value="C:cell envelope"/>
    <property type="evidence" value="ECO:0007669"/>
    <property type="project" value="UniProtKB-SubCell"/>
</dbReference>
<reference evidence="5 6" key="1">
    <citation type="journal article" date="2019" name="Nat. Microbiol.">
        <title>Genomic variation and strain-specific functional adaptation in the human gut microbiome during early life.</title>
        <authorList>
            <person name="Vatanen T."/>
            <person name="Plichta D.R."/>
            <person name="Somani J."/>
            <person name="Munch P.C."/>
            <person name="Arthur T.D."/>
            <person name="Hall A.B."/>
            <person name="Rudolf S."/>
            <person name="Oakeley E.J."/>
            <person name="Ke X."/>
            <person name="Young R.A."/>
            <person name="Haiser H.J."/>
            <person name="Kolde R."/>
            <person name="Yassour M."/>
            <person name="Luopajarvi K."/>
            <person name="Siljander H."/>
            <person name="Virtanen S.M."/>
            <person name="Ilonen J."/>
            <person name="Uibo R."/>
            <person name="Tillmann V."/>
            <person name="Mokurov S."/>
            <person name="Dorshakova N."/>
            <person name="Porter J.A."/>
            <person name="McHardy A.C."/>
            <person name="Lahdesmaki H."/>
            <person name="Vlamakis H."/>
            <person name="Huttenhower C."/>
            <person name="Knip M."/>
            <person name="Xavier R.J."/>
        </authorList>
    </citation>
    <scope>NUCLEOTIDE SEQUENCE [LARGE SCALE GENOMIC DNA]</scope>
    <source>
        <strain evidence="5 6">RJX1052</strain>
    </source>
</reference>
<evidence type="ECO:0000256" key="2">
    <source>
        <dbReference type="SAM" id="SignalP"/>
    </source>
</evidence>
<dbReference type="Pfam" id="PF26377">
    <property type="entry name" value="Ulvan_lyase_2nd"/>
    <property type="match status" value="1"/>
</dbReference>
<evidence type="ECO:0000313" key="5">
    <source>
        <dbReference type="EMBL" id="TDB08872.1"/>
    </source>
</evidence>
<dbReference type="GO" id="GO:0016798">
    <property type="term" value="F:hydrolase activity, acting on glycosyl bonds"/>
    <property type="evidence" value="ECO:0007669"/>
    <property type="project" value="UniProtKB-KW"/>
</dbReference>
<sequence length="909" mass="103311">MKNTILLMCLLITSVLYAQEYPLSVKLPQGHPRYLTNSNGKAETKKLIKKEPWAQEVFEKLKQRTDQYADRGPEWLTSRLQMYWKTHATEVYIKGEYYDHAGGEKAPVPTVMYTGARSHGTNYVRPKLDELKPYQEDVRGMYLVNGMLEGKPYEWVNISKTGNIIQSINVEILGIARDAAFLWWITEEKKYAELATSVFDTYMTGIYYRNVPEDLNHGHQQTLVGMSSFEVIHEGALDALVPLYDFLYDYLKVNKPDKMDIYAAAFKKWADNIIDNGVPHNNWNLIQARFIMNIGLILEDDNQYTDRKGREYYIDYVLNQSSIRQWSLSELADYGFDKNTGIWAECPGYSCGVVADYADFVNLFDRNLNMDLTKHIPVIPKAIAATPQYLFPNRMIVGFGDTHPGKLRTDFFERMISNAQKYGKKEQEKQFTSMLKLFNPSFARSSADKKNVRVAVTSFFGDKPLIIDDKISVGKIDDYVTPTFYAPNVSWFVQRNGMHPRHSLMISLNASKGNHMHANGISMELYGKGLPLGPDAGIGLTLYSGQDYLEYYSQFPAHNTVCVDGISAYPVMKSNHAFKLLNCYPQAGKKVAYQPVSYSDMLFREPESQADQNRLMSIVTTSETTGYYVDIFRSKKIEGGDRMHDYFYHNMGQVMNLTAVDGTDLNLQPTEELAFAGANLYTYSYLFDKKSALTDKDIRTVFTIRMSDKDDISMNMWMKGEKERKVFTALSPMTEGLSRTPDMPYHIKEQPTLTFVARQEGEAWNRPFVAVYEPSSVKEPGNIVSVTFPEVQSEEKGSHIGICINQKDGRVDHILSSDNRSDICRLGQMSASASYALWGEKEGKDCMAFLGGGTFLQTPQIMIKSVIPVNVLLESKQGKWCYTASNNCTIIIKGKEFQVEASSDLSEIK</sequence>
<dbReference type="AlphaFoldDB" id="A0AAX2R8Q0"/>
<organism evidence="5 6">
    <name type="scientific">Phocaeicola dorei</name>
    <dbReference type="NCBI Taxonomy" id="357276"/>
    <lineage>
        <taxon>Bacteria</taxon>
        <taxon>Pseudomonadati</taxon>
        <taxon>Bacteroidota</taxon>
        <taxon>Bacteroidia</taxon>
        <taxon>Bacteroidales</taxon>
        <taxon>Bacteroidaceae</taxon>
        <taxon>Phocaeicola</taxon>
    </lineage>
</organism>
<dbReference type="SUPFAM" id="SSF48230">
    <property type="entry name" value="Chondroitin AC/alginate lyase"/>
    <property type="match status" value="1"/>
</dbReference>
<dbReference type="GO" id="GO:0016829">
    <property type="term" value="F:lyase activity"/>
    <property type="evidence" value="ECO:0007669"/>
    <property type="project" value="InterPro"/>
</dbReference>
<dbReference type="EMBL" id="SLTX01000001">
    <property type="protein sequence ID" value="TDB08872.1"/>
    <property type="molecule type" value="Genomic_DNA"/>
</dbReference>
<keyword evidence="5" id="KW-0326">Glycosidase</keyword>
<dbReference type="InterPro" id="IPR008929">
    <property type="entry name" value="Chondroitin_lyas"/>
</dbReference>
<dbReference type="InterPro" id="IPR058849">
    <property type="entry name" value="Ulvan_lyase_2nd"/>
</dbReference>
<evidence type="ECO:0000313" key="6">
    <source>
        <dbReference type="Proteomes" id="UP000294834"/>
    </source>
</evidence>
<feature type="domain" description="Heparinase II/III-like C-terminal" evidence="3">
    <location>
        <begin position="488"/>
        <end position="581"/>
    </location>
</feature>
<keyword evidence="2" id="KW-0732">Signal</keyword>
<dbReference type="Gene3D" id="1.50.10.100">
    <property type="entry name" value="Chondroitin AC/alginate lyase"/>
    <property type="match status" value="1"/>
</dbReference>
<evidence type="ECO:0000259" key="3">
    <source>
        <dbReference type="Pfam" id="PF07940"/>
    </source>
</evidence>
<gene>
    <name evidence="5" type="ORF">E1J06_16595</name>
</gene>
<dbReference type="RefSeq" id="WP_038607518.1">
    <property type="nucleotide sequence ID" value="NZ_CP046427.1"/>
</dbReference>
<dbReference type="Gene3D" id="2.70.98.70">
    <property type="match status" value="1"/>
</dbReference>
<name>A0AAX2R8Q0_9BACT</name>
<proteinExistence type="predicted"/>
<feature type="domain" description="Endo-acting ulvan lyase 2nd" evidence="4">
    <location>
        <begin position="340"/>
        <end position="436"/>
    </location>
</feature>
<feature type="signal peptide" evidence="2">
    <location>
        <begin position="1"/>
        <end position="18"/>
    </location>
</feature>
<evidence type="ECO:0000259" key="4">
    <source>
        <dbReference type="Pfam" id="PF26377"/>
    </source>
</evidence>
<keyword evidence="5" id="KW-0378">Hydrolase</keyword>
<dbReference type="InterPro" id="IPR012480">
    <property type="entry name" value="Hepar_II_III_C"/>
</dbReference>
<dbReference type="Pfam" id="PF07940">
    <property type="entry name" value="Hepar_II_III_C"/>
    <property type="match status" value="1"/>
</dbReference>
<feature type="chain" id="PRO_5044027628" evidence="2">
    <location>
        <begin position="19"/>
        <end position="909"/>
    </location>
</feature>
<dbReference type="Proteomes" id="UP000294834">
    <property type="component" value="Unassembled WGS sequence"/>
</dbReference>